<organism evidence="2 3">
    <name type="scientific">Gracilariopsis chorda</name>
    <dbReference type="NCBI Taxonomy" id="448386"/>
    <lineage>
        <taxon>Eukaryota</taxon>
        <taxon>Rhodophyta</taxon>
        <taxon>Florideophyceae</taxon>
        <taxon>Rhodymeniophycidae</taxon>
        <taxon>Gracilariales</taxon>
        <taxon>Gracilariaceae</taxon>
        <taxon>Gracilariopsis</taxon>
    </lineage>
</organism>
<evidence type="ECO:0000313" key="3">
    <source>
        <dbReference type="Proteomes" id="UP000247409"/>
    </source>
</evidence>
<comment type="caution">
    <text evidence="2">The sequence shown here is derived from an EMBL/GenBank/DDBJ whole genome shotgun (WGS) entry which is preliminary data.</text>
</comment>
<feature type="transmembrane region" description="Helical" evidence="1">
    <location>
        <begin position="272"/>
        <end position="294"/>
    </location>
</feature>
<feature type="transmembrane region" description="Helical" evidence="1">
    <location>
        <begin position="59"/>
        <end position="80"/>
    </location>
</feature>
<dbReference type="AlphaFoldDB" id="A0A2V3ID28"/>
<evidence type="ECO:0000256" key="1">
    <source>
        <dbReference type="SAM" id="Phobius"/>
    </source>
</evidence>
<feature type="transmembrane region" description="Helical" evidence="1">
    <location>
        <begin position="6"/>
        <end position="27"/>
    </location>
</feature>
<protein>
    <submittedName>
        <fullName evidence="2">Uncharacterized protein</fullName>
    </submittedName>
</protein>
<accession>A0A2V3ID28</accession>
<reference evidence="2 3" key="1">
    <citation type="journal article" date="2018" name="Mol. Biol. Evol.">
        <title>Analysis of the draft genome of the red seaweed Gracilariopsis chorda provides insights into genome size evolution in Rhodophyta.</title>
        <authorList>
            <person name="Lee J."/>
            <person name="Yang E.C."/>
            <person name="Graf L."/>
            <person name="Yang J.H."/>
            <person name="Qiu H."/>
            <person name="Zel Zion U."/>
            <person name="Chan C.X."/>
            <person name="Stephens T.G."/>
            <person name="Weber A.P.M."/>
            <person name="Boo G.H."/>
            <person name="Boo S.M."/>
            <person name="Kim K.M."/>
            <person name="Shin Y."/>
            <person name="Jung M."/>
            <person name="Lee S.J."/>
            <person name="Yim H.S."/>
            <person name="Lee J.H."/>
            <person name="Bhattacharya D."/>
            <person name="Yoon H.S."/>
        </authorList>
    </citation>
    <scope>NUCLEOTIDE SEQUENCE [LARGE SCALE GENOMIC DNA]</scope>
    <source>
        <strain evidence="2 3">SKKU-2015</strain>
        <tissue evidence="2">Whole body</tissue>
    </source>
</reference>
<proteinExistence type="predicted"/>
<evidence type="ECO:0000313" key="2">
    <source>
        <dbReference type="EMBL" id="PXF39961.1"/>
    </source>
</evidence>
<keyword evidence="1" id="KW-0812">Transmembrane</keyword>
<name>A0A2V3ID28_9FLOR</name>
<gene>
    <name evidence="2" type="ORF">BWQ96_10333</name>
</gene>
<keyword evidence="1" id="KW-0472">Membrane</keyword>
<dbReference type="Proteomes" id="UP000247409">
    <property type="component" value="Unassembled WGS sequence"/>
</dbReference>
<keyword evidence="3" id="KW-1185">Reference proteome</keyword>
<keyword evidence="1" id="KW-1133">Transmembrane helix</keyword>
<dbReference type="EMBL" id="NBIV01000392">
    <property type="protein sequence ID" value="PXF39961.1"/>
    <property type="molecule type" value="Genomic_DNA"/>
</dbReference>
<sequence>MVIIGFPSPVVSVAITMISLVVELLLLKTLKNINSVYECKLLACRRTVRIHSHVRRISIVSRFTLILFLTLEVNYSTFAFPTTTKNKVIKNCVSVRPSVQTRFEKHQFSAEARTAVASCLSVEGDEVSIRIGNFSLESRNMRVSCSKEVYFKFKINDEHELTTAKSELSCISKDFEDVCVRAKLGDSKDNENVLWLTYIYDELSIDDEKLLFTKTEVLFSFRDHLQFFARRMVRNEGAHNVFFRNDVLLDAVNDTCVFEEDGVSATVIPTPVFVVLVTSWGVTLAGFTITALFLRGSRFYNIENALDFARKTRRASDDENYPIANPGIYMKKRTNSSDELVMCSCDEG</sequence>